<feature type="domain" description="Glucose-methanol-choline oxidoreductase N-terminal" evidence="8">
    <location>
        <begin position="337"/>
        <end position="351"/>
    </location>
</feature>
<evidence type="ECO:0000256" key="6">
    <source>
        <dbReference type="PIRSR" id="PIRSR000137-2"/>
    </source>
</evidence>
<dbReference type="PANTHER" id="PTHR11552:SF147">
    <property type="entry name" value="CHOLINE DEHYDROGENASE, MITOCHONDRIAL"/>
    <property type="match status" value="1"/>
</dbReference>
<feature type="transmembrane region" description="Helical" evidence="7">
    <location>
        <begin position="36"/>
        <end position="55"/>
    </location>
</feature>
<evidence type="ECO:0000256" key="7">
    <source>
        <dbReference type="SAM" id="Phobius"/>
    </source>
</evidence>
<dbReference type="Gene3D" id="3.30.560.10">
    <property type="entry name" value="Glucose Oxidase, domain 3"/>
    <property type="match status" value="1"/>
</dbReference>
<dbReference type="OrthoDB" id="269227at2759"/>
<dbReference type="EMBL" id="ML122295">
    <property type="protein sequence ID" value="RPD55483.1"/>
    <property type="molecule type" value="Genomic_DNA"/>
</dbReference>
<evidence type="ECO:0000259" key="8">
    <source>
        <dbReference type="PROSITE" id="PS00624"/>
    </source>
</evidence>
<dbReference type="InterPro" id="IPR012132">
    <property type="entry name" value="GMC_OxRdtase"/>
</dbReference>
<dbReference type="STRING" id="1328759.A0A5C2RUX2"/>
<proteinExistence type="inferred from homology"/>
<comment type="cofactor">
    <cofactor evidence="1 6">
        <name>FAD</name>
        <dbReference type="ChEBI" id="CHEBI:57692"/>
    </cofactor>
</comment>
<keyword evidence="7" id="KW-1133">Transmembrane helix</keyword>
<keyword evidence="10" id="KW-1185">Reference proteome</keyword>
<feature type="binding site" evidence="6">
    <location>
        <begin position="571"/>
        <end position="572"/>
    </location>
    <ligand>
        <name>FAD</name>
        <dbReference type="ChEBI" id="CHEBI:57692"/>
    </ligand>
</feature>
<evidence type="ECO:0000256" key="4">
    <source>
        <dbReference type="ARBA" id="ARBA00022827"/>
    </source>
</evidence>
<keyword evidence="3" id="KW-0285">Flavoprotein</keyword>
<dbReference type="Pfam" id="PF05199">
    <property type="entry name" value="GMC_oxred_C"/>
    <property type="match status" value="1"/>
</dbReference>
<protein>
    <submittedName>
        <fullName evidence="9">Alcohol oxidase</fullName>
    </submittedName>
</protein>
<name>A0A5C2RUX2_9APHY</name>
<feature type="binding site" evidence="6">
    <location>
        <position position="147"/>
    </location>
    <ligand>
        <name>FAD</name>
        <dbReference type="ChEBI" id="CHEBI:57692"/>
    </ligand>
</feature>
<feature type="active site" description="Proton donor" evidence="5">
    <location>
        <position position="572"/>
    </location>
</feature>
<dbReference type="InterPro" id="IPR000172">
    <property type="entry name" value="GMC_OxRdtase_N"/>
</dbReference>
<dbReference type="InterPro" id="IPR036188">
    <property type="entry name" value="FAD/NAD-bd_sf"/>
</dbReference>
<evidence type="ECO:0000313" key="10">
    <source>
        <dbReference type="Proteomes" id="UP000313359"/>
    </source>
</evidence>
<sequence>MPLGIYIHILICEERTLARRILTDRPRTMQHLLRKAFAACTIIAGVGMSVTAVLLTSPADLPAHKLYDYIVVGAGPGGSTVANRLSEDPRLNVLLIEAGPTDEGVLAIEVPYLAGQLQPNTPYDWNYTTTPQQGLNGRVVSYARGHVLGGSSSLNLMVWTRSSRDDFDSYAAVSGDPGWSWSAIQPYFQKAEHLVPPTDGHTTAGEIDPRIHSQHGYVNITLPNAEFPSDSHVITATQDLPAEFPFNLDSNSGNPIGLGWSQGTYGNGRRSSASSSYVHPFLSRGNFDVLVNTTATKLVQTGLTNGKPEFRAIEVMQSSTSPNFTLHAAREIILSAGAINTPKLLMLSGIGPTPELLSVGIVPVFNNSHIGQHLADHPRVSNQFGVTRPEYDITDTIGRNTTLFDALLQEWEETQPHRGFFANGGSNQVGWFRLTEDDPIWDTVGDPSTGPTSPHYEFLFRPGFTSTLGEPAPPTGNFFTINTVLVSPSSRGSVALASADPFDPPIIDPNFLNSTFDIYTLRFAIRAAARFLSAPTWDGFITGQAGPFADVDLSSDDAVDAWVRAQASTIWHPVGTARMGACGEKASVVDPDLRVKGIDGVRVVDASVFPTIPAAHPQAVVYVFAERAADLIKQGTQVC</sequence>
<keyword evidence="7" id="KW-0812">Transmembrane</keyword>
<dbReference type="Pfam" id="PF00732">
    <property type="entry name" value="GMC_oxred_N"/>
    <property type="match status" value="1"/>
</dbReference>
<dbReference type="PIRSF" id="PIRSF000137">
    <property type="entry name" value="Alcohol_oxidase"/>
    <property type="match status" value="1"/>
</dbReference>
<organism evidence="9 10">
    <name type="scientific">Lentinus tigrinus ALCF2SS1-6</name>
    <dbReference type="NCBI Taxonomy" id="1328759"/>
    <lineage>
        <taxon>Eukaryota</taxon>
        <taxon>Fungi</taxon>
        <taxon>Dikarya</taxon>
        <taxon>Basidiomycota</taxon>
        <taxon>Agaricomycotina</taxon>
        <taxon>Agaricomycetes</taxon>
        <taxon>Polyporales</taxon>
        <taxon>Polyporaceae</taxon>
        <taxon>Lentinus</taxon>
    </lineage>
</organism>
<dbReference type="SUPFAM" id="SSF54373">
    <property type="entry name" value="FAD-linked reductases, C-terminal domain"/>
    <property type="match status" value="1"/>
</dbReference>
<dbReference type="GO" id="GO:0050660">
    <property type="term" value="F:flavin adenine dinucleotide binding"/>
    <property type="evidence" value="ECO:0007669"/>
    <property type="project" value="InterPro"/>
</dbReference>
<keyword evidence="4 6" id="KW-0274">FAD</keyword>
<dbReference type="AlphaFoldDB" id="A0A5C2RUX2"/>
<dbReference type="Proteomes" id="UP000313359">
    <property type="component" value="Unassembled WGS sequence"/>
</dbReference>
<dbReference type="PANTHER" id="PTHR11552">
    <property type="entry name" value="GLUCOSE-METHANOL-CHOLINE GMC OXIDOREDUCTASE"/>
    <property type="match status" value="1"/>
</dbReference>
<dbReference type="Gene3D" id="3.50.50.60">
    <property type="entry name" value="FAD/NAD(P)-binding domain"/>
    <property type="match status" value="1"/>
</dbReference>
<feature type="active site" description="Proton acceptor" evidence="5">
    <location>
        <position position="616"/>
    </location>
</feature>
<accession>A0A5C2RUX2</accession>
<keyword evidence="7" id="KW-0472">Membrane</keyword>
<evidence type="ECO:0000256" key="5">
    <source>
        <dbReference type="PIRSR" id="PIRSR000137-1"/>
    </source>
</evidence>
<evidence type="ECO:0000256" key="3">
    <source>
        <dbReference type="ARBA" id="ARBA00022630"/>
    </source>
</evidence>
<dbReference type="SUPFAM" id="SSF51905">
    <property type="entry name" value="FAD/NAD(P)-binding domain"/>
    <property type="match status" value="1"/>
</dbReference>
<gene>
    <name evidence="9" type="ORF">L227DRAFT_579687</name>
</gene>
<dbReference type="PROSITE" id="PS00624">
    <property type="entry name" value="GMC_OXRED_2"/>
    <property type="match status" value="1"/>
</dbReference>
<dbReference type="GO" id="GO:0016614">
    <property type="term" value="F:oxidoreductase activity, acting on CH-OH group of donors"/>
    <property type="evidence" value="ECO:0007669"/>
    <property type="project" value="InterPro"/>
</dbReference>
<feature type="binding site" evidence="6">
    <location>
        <begin position="155"/>
        <end position="158"/>
    </location>
    <ligand>
        <name>FAD</name>
        <dbReference type="ChEBI" id="CHEBI:57692"/>
    </ligand>
</feature>
<evidence type="ECO:0000313" key="9">
    <source>
        <dbReference type="EMBL" id="RPD55483.1"/>
    </source>
</evidence>
<evidence type="ECO:0000256" key="2">
    <source>
        <dbReference type="ARBA" id="ARBA00010790"/>
    </source>
</evidence>
<evidence type="ECO:0000256" key="1">
    <source>
        <dbReference type="ARBA" id="ARBA00001974"/>
    </source>
</evidence>
<feature type="binding site" evidence="6">
    <location>
        <begin position="617"/>
        <end position="618"/>
    </location>
    <ligand>
        <name>FAD</name>
        <dbReference type="ChEBI" id="CHEBI:57692"/>
    </ligand>
</feature>
<dbReference type="InterPro" id="IPR007867">
    <property type="entry name" value="GMC_OxRtase_C"/>
</dbReference>
<comment type="similarity">
    <text evidence="2">Belongs to the GMC oxidoreductase family.</text>
</comment>
<reference evidence="9" key="1">
    <citation type="journal article" date="2018" name="Genome Biol. Evol.">
        <title>Genomics and development of Lentinus tigrinus, a white-rot wood-decaying mushroom with dimorphic fruiting bodies.</title>
        <authorList>
            <person name="Wu B."/>
            <person name="Xu Z."/>
            <person name="Knudson A."/>
            <person name="Carlson A."/>
            <person name="Chen N."/>
            <person name="Kovaka S."/>
            <person name="LaButti K."/>
            <person name="Lipzen A."/>
            <person name="Pennachio C."/>
            <person name="Riley R."/>
            <person name="Schakwitz W."/>
            <person name="Umezawa K."/>
            <person name="Ohm R.A."/>
            <person name="Grigoriev I.V."/>
            <person name="Nagy L.G."/>
            <person name="Gibbons J."/>
            <person name="Hibbett D."/>
        </authorList>
    </citation>
    <scope>NUCLEOTIDE SEQUENCE [LARGE SCALE GENOMIC DNA]</scope>
    <source>
        <strain evidence="9">ALCF2SS1-6</strain>
    </source>
</reference>